<dbReference type="EMBL" id="CAJVCH010225975">
    <property type="protein sequence ID" value="CAG7732162.1"/>
    <property type="molecule type" value="Genomic_DNA"/>
</dbReference>
<evidence type="ECO:0000313" key="2">
    <source>
        <dbReference type="Proteomes" id="UP000708208"/>
    </source>
</evidence>
<organism evidence="1 2">
    <name type="scientific">Allacma fusca</name>
    <dbReference type="NCBI Taxonomy" id="39272"/>
    <lineage>
        <taxon>Eukaryota</taxon>
        <taxon>Metazoa</taxon>
        <taxon>Ecdysozoa</taxon>
        <taxon>Arthropoda</taxon>
        <taxon>Hexapoda</taxon>
        <taxon>Collembola</taxon>
        <taxon>Symphypleona</taxon>
        <taxon>Sminthuridae</taxon>
        <taxon>Allacma</taxon>
    </lineage>
</organism>
<accession>A0A8J2K4N3</accession>
<keyword evidence="2" id="KW-1185">Reference proteome</keyword>
<evidence type="ECO:0000313" key="1">
    <source>
        <dbReference type="EMBL" id="CAG7732162.1"/>
    </source>
</evidence>
<dbReference type="AlphaFoldDB" id="A0A8J2K4N3"/>
<gene>
    <name evidence="1" type="ORF">AFUS01_LOCUS20696</name>
</gene>
<protein>
    <submittedName>
        <fullName evidence="1">Uncharacterized protein</fullName>
    </submittedName>
</protein>
<reference evidence="1" key="1">
    <citation type="submission" date="2021-06" db="EMBL/GenBank/DDBJ databases">
        <authorList>
            <person name="Hodson N. C."/>
            <person name="Mongue J. A."/>
            <person name="Jaron S. K."/>
        </authorList>
    </citation>
    <scope>NUCLEOTIDE SEQUENCE</scope>
</reference>
<feature type="non-terminal residue" evidence="1">
    <location>
        <position position="1"/>
    </location>
</feature>
<proteinExistence type="predicted"/>
<name>A0A8J2K4N3_9HEXA</name>
<dbReference type="Proteomes" id="UP000708208">
    <property type="component" value="Unassembled WGS sequence"/>
</dbReference>
<comment type="caution">
    <text evidence="1">The sequence shown here is derived from an EMBL/GenBank/DDBJ whole genome shotgun (WGS) entry which is preliminary data.</text>
</comment>
<sequence>TRQNLADLAAATKGDPIALSREDSAQIPSVVPTWLASKVLAEYSSPPSNGRVERIAYSGIVTPNNNYAIPVWSGTQMLTFMLATVSKIAPTQLFAGIDTPQIEIRAQFSEGTEFNKTRYVYTGILNAALYNLKEVTFRYPGNGPSQLTQILSRPFKPLEIWSSQQM</sequence>